<evidence type="ECO:0000259" key="8">
    <source>
        <dbReference type="Pfam" id="PF00361"/>
    </source>
</evidence>
<feature type="transmembrane region" description="Helical" evidence="7">
    <location>
        <begin position="308"/>
        <end position="333"/>
    </location>
</feature>
<evidence type="ECO:0000313" key="11">
    <source>
        <dbReference type="Proteomes" id="UP000198915"/>
    </source>
</evidence>
<proteinExistence type="inferred from homology"/>
<dbReference type="EMBL" id="FORT01000006">
    <property type="protein sequence ID" value="SFJ84363.1"/>
    <property type="molecule type" value="Genomic_DNA"/>
</dbReference>
<dbReference type="STRING" id="1884381.SAMN05518846_10641"/>
<name>A0A1I3UNR2_9BACL</name>
<dbReference type="GO" id="GO:0042773">
    <property type="term" value="P:ATP synthesis coupled electron transport"/>
    <property type="evidence" value="ECO:0007669"/>
    <property type="project" value="InterPro"/>
</dbReference>
<feature type="transmembrane region" description="Helical" evidence="7">
    <location>
        <begin position="173"/>
        <end position="193"/>
    </location>
</feature>
<feature type="transmembrane region" description="Helical" evidence="7">
    <location>
        <begin position="6"/>
        <end position="26"/>
    </location>
</feature>
<dbReference type="InterPro" id="IPR018393">
    <property type="entry name" value="NADHpl_OxRdtase_5_subgr"/>
</dbReference>
<sequence length="640" mass="69952">MDTLLHYAWLIPLFPLLAFIVIVSFGRQLKEGASLVGIVLTAVSFGIAALIFWERFQGGAADYKFVVDWLQVGDIVINMGYEVNQLNAMMLVIVTLVSLLVQIYSRGYMHGDDRFPVFYQYLALFTFSMLGLVISPNLLQVYIFWELVGVCSFLLVGYYFFKPEAKAAAKKAFIVTRVGDLGLFIGICLLFWWTGSFEYDQIFESVALGRLEPWMVTLAAILIFVGAVGKSGQFPLHTWLPDAMEGPTPVSALIHAATMVAAGVYLVAATYPVFIASETALTVVAYVGGFTAIFAASIGLTQRDIKRVLAYSTVSQLGYMMMALGVAGAAGYVAGSFHLMTHAFFKALLFLGAGSVIHAVHTQDVFEMGGLWKKMPITALTFLIGCLAIAGIFPFAGFWSKEAILGAVYGAHRYDLLVLALVAAFFTAFYMFRLYFLTFTGEARGKHEAHESPSVMTGPLLVLAFLAIVAGFVNTPYAPLLTDWLLASPTGDTIASVFGEGSEHAAAWLQVLALAISFLGILLAYLMYGRKSIPADSIPETLPWLYRLSYRKYYVDELYHYVFVRPLGWLGVFLNAFDKYIIDGLVGLTAKITQGIGALHARVQSGQMQSYGAMVLFGLLLLIVAISLTAQGGGFFGFGH</sequence>
<keyword evidence="5 7" id="KW-0472">Membrane</keyword>
<evidence type="ECO:0000313" key="10">
    <source>
        <dbReference type="EMBL" id="SFJ84363.1"/>
    </source>
</evidence>
<feature type="transmembrane region" description="Helical" evidence="7">
    <location>
        <begin position="280"/>
        <end position="301"/>
    </location>
</feature>
<feature type="transmembrane region" description="Helical" evidence="7">
    <location>
        <begin position="142"/>
        <end position="161"/>
    </location>
</feature>
<keyword evidence="3 6" id="KW-0812">Transmembrane</keyword>
<dbReference type="Gene3D" id="1.20.5.2700">
    <property type="match status" value="1"/>
</dbReference>
<dbReference type="Proteomes" id="UP000198915">
    <property type="component" value="Unassembled WGS sequence"/>
</dbReference>
<feature type="transmembrane region" description="Helical" evidence="7">
    <location>
        <begin position="416"/>
        <end position="436"/>
    </location>
</feature>
<keyword evidence="4 7" id="KW-1133">Transmembrane helix</keyword>
<evidence type="ECO:0000256" key="5">
    <source>
        <dbReference type="ARBA" id="ARBA00023136"/>
    </source>
</evidence>
<accession>A0A1I3UNR2</accession>
<dbReference type="RefSeq" id="WP_092268257.1">
    <property type="nucleotide sequence ID" value="NZ_BJOE01000029.1"/>
</dbReference>
<dbReference type="NCBIfam" id="TIGR01974">
    <property type="entry name" value="NDH_I_L"/>
    <property type="match status" value="1"/>
</dbReference>
<evidence type="ECO:0000256" key="2">
    <source>
        <dbReference type="ARBA" id="ARBA00008483"/>
    </source>
</evidence>
<dbReference type="GO" id="GO:0008137">
    <property type="term" value="F:NADH dehydrogenase (ubiquinone) activity"/>
    <property type="evidence" value="ECO:0007669"/>
    <property type="project" value="InterPro"/>
</dbReference>
<keyword evidence="11" id="KW-1185">Reference proteome</keyword>
<comment type="subcellular location">
    <subcellularLocation>
        <location evidence="1">Cell membrane</location>
        <topology evidence="1">Multi-pass membrane protein</topology>
    </subcellularLocation>
    <subcellularLocation>
        <location evidence="6">Membrane</location>
        <topology evidence="6">Multi-pass membrane protein</topology>
    </subcellularLocation>
</comment>
<organism evidence="10 11">
    <name type="scientific">Brevibacillus centrosporus</name>
    <dbReference type="NCBI Taxonomy" id="54910"/>
    <lineage>
        <taxon>Bacteria</taxon>
        <taxon>Bacillati</taxon>
        <taxon>Bacillota</taxon>
        <taxon>Bacilli</taxon>
        <taxon>Bacillales</taxon>
        <taxon>Paenibacillaceae</taxon>
        <taxon>Brevibacillus</taxon>
    </lineage>
</organism>
<evidence type="ECO:0000256" key="3">
    <source>
        <dbReference type="ARBA" id="ARBA00022692"/>
    </source>
</evidence>
<feature type="domain" description="NADH:quinone oxidoreductase/Mrp antiporter transmembrane" evidence="8">
    <location>
        <begin position="135"/>
        <end position="427"/>
    </location>
</feature>
<evidence type="ECO:0000259" key="9">
    <source>
        <dbReference type="Pfam" id="PF00662"/>
    </source>
</evidence>
<evidence type="ECO:0000256" key="4">
    <source>
        <dbReference type="ARBA" id="ARBA00022989"/>
    </source>
</evidence>
<dbReference type="PANTHER" id="PTHR42829">
    <property type="entry name" value="NADH-UBIQUINONE OXIDOREDUCTASE CHAIN 5"/>
    <property type="match status" value="1"/>
</dbReference>
<dbReference type="NCBIfam" id="NF005141">
    <property type="entry name" value="PRK06590.1"/>
    <property type="match status" value="1"/>
</dbReference>
<dbReference type="PRINTS" id="PR01434">
    <property type="entry name" value="NADHDHGNASE5"/>
</dbReference>
<dbReference type="AlphaFoldDB" id="A0A1I3UNR2"/>
<evidence type="ECO:0000256" key="6">
    <source>
        <dbReference type="RuleBase" id="RU000320"/>
    </source>
</evidence>
<feature type="transmembrane region" description="Helical" evidence="7">
    <location>
        <begin position="250"/>
        <end position="274"/>
    </location>
</feature>
<dbReference type="InterPro" id="IPR001750">
    <property type="entry name" value="ND/Mrp_TM"/>
</dbReference>
<feature type="transmembrane region" description="Helical" evidence="7">
    <location>
        <begin position="213"/>
        <end position="229"/>
    </location>
</feature>
<feature type="transmembrane region" description="Helical" evidence="7">
    <location>
        <begin position="611"/>
        <end position="630"/>
    </location>
</feature>
<feature type="transmembrane region" description="Helical" evidence="7">
    <location>
        <begin position="339"/>
        <end position="357"/>
    </location>
</feature>
<gene>
    <name evidence="10" type="ORF">SAMN05518846_10641</name>
</gene>
<feature type="transmembrane region" description="Helical" evidence="7">
    <location>
        <begin position="33"/>
        <end position="53"/>
    </location>
</feature>
<dbReference type="InterPro" id="IPR003945">
    <property type="entry name" value="NU5C-like"/>
</dbReference>
<feature type="transmembrane region" description="Helical" evidence="7">
    <location>
        <begin position="86"/>
        <end position="105"/>
    </location>
</feature>
<reference evidence="11" key="1">
    <citation type="submission" date="2016-10" db="EMBL/GenBank/DDBJ databases">
        <authorList>
            <person name="Varghese N."/>
            <person name="Submissions S."/>
        </authorList>
    </citation>
    <scope>NUCLEOTIDE SEQUENCE [LARGE SCALE GENOMIC DNA]</scope>
    <source>
        <strain evidence="11">OK042</strain>
    </source>
</reference>
<dbReference type="GO" id="GO:0003954">
    <property type="term" value="F:NADH dehydrogenase activity"/>
    <property type="evidence" value="ECO:0007669"/>
    <property type="project" value="TreeGrafter"/>
</dbReference>
<dbReference type="Pfam" id="PF00662">
    <property type="entry name" value="Proton_antipo_N"/>
    <property type="match status" value="1"/>
</dbReference>
<dbReference type="GO" id="GO:0005886">
    <property type="term" value="C:plasma membrane"/>
    <property type="evidence" value="ECO:0007669"/>
    <property type="project" value="UniProtKB-SubCell"/>
</dbReference>
<feature type="transmembrane region" description="Helical" evidence="7">
    <location>
        <begin position="117"/>
        <end position="136"/>
    </location>
</feature>
<dbReference type="PANTHER" id="PTHR42829:SF2">
    <property type="entry name" value="NADH-UBIQUINONE OXIDOREDUCTASE CHAIN 5"/>
    <property type="match status" value="1"/>
</dbReference>
<evidence type="ECO:0000256" key="7">
    <source>
        <dbReference type="SAM" id="Phobius"/>
    </source>
</evidence>
<dbReference type="PRINTS" id="PR01435">
    <property type="entry name" value="NPOXDRDTASE5"/>
</dbReference>
<feature type="transmembrane region" description="Helical" evidence="7">
    <location>
        <begin position="377"/>
        <end position="396"/>
    </location>
</feature>
<dbReference type="Pfam" id="PF00361">
    <property type="entry name" value="Proton_antipo_M"/>
    <property type="match status" value="1"/>
</dbReference>
<evidence type="ECO:0000256" key="1">
    <source>
        <dbReference type="ARBA" id="ARBA00004651"/>
    </source>
</evidence>
<dbReference type="InterPro" id="IPR001516">
    <property type="entry name" value="Proton_antipo_N"/>
</dbReference>
<feature type="transmembrane region" description="Helical" evidence="7">
    <location>
        <begin position="457"/>
        <end position="477"/>
    </location>
</feature>
<feature type="domain" description="NADH-Ubiquinone oxidoreductase (complex I) chain 5 N-terminal" evidence="9">
    <location>
        <begin position="69"/>
        <end position="119"/>
    </location>
</feature>
<feature type="transmembrane region" description="Helical" evidence="7">
    <location>
        <begin position="507"/>
        <end position="528"/>
    </location>
</feature>
<comment type="similarity">
    <text evidence="2">Belongs to the CPA3 antiporters (TC 2.A.63) subunit A family.</text>
</comment>
<dbReference type="GO" id="GO:0015990">
    <property type="term" value="P:electron transport coupled proton transport"/>
    <property type="evidence" value="ECO:0007669"/>
    <property type="project" value="TreeGrafter"/>
</dbReference>
<protein>
    <submittedName>
        <fullName evidence="10">NADH-quinone oxidoreductase subunit L</fullName>
    </submittedName>
</protein>